<dbReference type="InterPro" id="IPR035979">
    <property type="entry name" value="RBD_domain_sf"/>
</dbReference>
<feature type="region of interest" description="Disordered" evidence="1">
    <location>
        <begin position="223"/>
        <end position="267"/>
    </location>
</feature>
<evidence type="ECO:0000313" key="2">
    <source>
        <dbReference type="EMBL" id="CAJ0951829.1"/>
    </source>
</evidence>
<evidence type="ECO:0000313" key="3">
    <source>
        <dbReference type="Proteomes" id="UP001176940"/>
    </source>
</evidence>
<dbReference type="EMBL" id="CAUEEQ010033949">
    <property type="protein sequence ID" value="CAJ0951829.1"/>
    <property type="molecule type" value="Genomic_DNA"/>
</dbReference>
<protein>
    <recommendedName>
        <fullName evidence="4">Coiled-coil domain-containing protein R3HCC1L</fullName>
    </recommendedName>
</protein>
<gene>
    <name evidence="2" type="ORF">RIMI_LOCUS13628766</name>
</gene>
<dbReference type="SUPFAM" id="SSF54928">
    <property type="entry name" value="RNA-binding domain, RBD"/>
    <property type="match status" value="1"/>
</dbReference>
<organism evidence="2 3">
    <name type="scientific">Ranitomeya imitator</name>
    <name type="common">mimic poison frog</name>
    <dbReference type="NCBI Taxonomy" id="111125"/>
    <lineage>
        <taxon>Eukaryota</taxon>
        <taxon>Metazoa</taxon>
        <taxon>Chordata</taxon>
        <taxon>Craniata</taxon>
        <taxon>Vertebrata</taxon>
        <taxon>Euteleostomi</taxon>
        <taxon>Amphibia</taxon>
        <taxon>Batrachia</taxon>
        <taxon>Anura</taxon>
        <taxon>Neobatrachia</taxon>
        <taxon>Hyloidea</taxon>
        <taxon>Dendrobatidae</taxon>
        <taxon>Dendrobatinae</taxon>
        <taxon>Ranitomeya</taxon>
    </lineage>
</organism>
<evidence type="ECO:0000256" key="1">
    <source>
        <dbReference type="SAM" id="MobiDB-lite"/>
    </source>
</evidence>
<proteinExistence type="predicted"/>
<dbReference type="InterPro" id="IPR012677">
    <property type="entry name" value="Nucleotide-bd_a/b_plait_sf"/>
</dbReference>
<dbReference type="Gene3D" id="3.30.70.330">
    <property type="match status" value="1"/>
</dbReference>
<dbReference type="PANTHER" id="PTHR21678">
    <property type="entry name" value="GROWTH INHIBITION AND DIFFERENTIATION RELATED PROTEIN 88"/>
    <property type="match status" value="1"/>
</dbReference>
<accession>A0ABN9LZJ4</accession>
<comment type="caution">
    <text evidence="2">The sequence shown here is derived from an EMBL/GenBank/DDBJ whole genome shotgun (WGS) entry which is preliminary data.</text>
</comment>
<feature type="region of interest" description="Disordered" evidence="1">
    <location>
        <begin position="1"/>
        <end position="44"/>
    </location>
</feature>
<dbReference type="PANTHER" id="PTHR21678:SF7">
    <property type="entry name" value="COILED-COIL DOMAIN-CONTAINING PROTEIN R3HCC1L"/>
    <property type="match status" value="1"/>
</dbReference>
<keyword evidence="3" id="KW-1185">Reference proteome</keyword>
<evidence type="ECO:0008006" key="4">
    <source>
        <dbReference type="Google" id="ProtNLM"/>
    </source>
</evidence>
<feature type="compositionally biased region" description="Low complexity" evidence="1">
    <location>
        <begin position="223"/>
        <end position="235"/>
    </location>
</feature>
<sequence>MHTPVALVNGSAAQIRPQGVSEADGEHEGEPIDVSQRSGSADPERRCISAGLESDIDHSTAEVQTMEGAEVQTMEGAEVQTMEGAEVQTMEGAEVQTMEGAEVQTMEGAEVQTMEGAEVQTMEGAEVQTMEGAEVQTMEGAEVQTMEGAEVQTMEGAEVQTMEGAEVQTMEGAEAEHGSALVNADCDATGPEAEGMEVIDRAFTSPEVVEKLPTVDGVVSVSAEANAEPPESPSEQTYPCSKVDHDESILSPNKGTDDLKQPNSLTGTDFVLGGHPDSVTDPCVASLETTDKLTSCGANATEEESWDSLFNDDGESVDPHHMEELTKSAEGQNSPKKSRFHYYDYEPQESAIDDPELSHVIEIYDFPAEFKTEDLLRAFSTYQKKGFDIKWVDDTHALGVFASPITARDALSSKNPLVKVRPLSQATRASRAKARACADFLQPAKDRPETSAVLARRLVISALGVRSTQSRAEREAERQKLQEARERRHLEAKQREDAWEGR</sequence>
<reference evidence="2" key="1">
    <citation type="submission" date="2023-07" db="EMBL/GenBank/DDBJ databases">
        <authorList>
            <person name="Stuckert A."/>
        </authorList>
    </citation>
    <scope>NUCLEOTIDE SEQUENCE</scope>
</reference>
<dbReference type="InterPro" id="IPR039884">
    <property type="entry name" value="R3HC1/R3HCL"/>
</dbReference>
<dbReference type="Proteomes" id="UP001176940">
    <property type="component" value="Unassembled WGS sequence"/>
</dbReference>
<feature type="compositionally biased region" description="Basic and acidic residues" evidence="1">
    <location>
        <begin position="471"/>
        <end position="502"/>
    </location>
</feature>
<feature type="region of interest" description="Disordered" evidence="1">
    <location>
        <begin position="469"/>
        <end position="502"/>
    </location>
</feature>
<name>A0ABN9LZJ4_9NEOB</name>